<comment type="caution">
    <text evidence="1">The sequence shown here is derived from an EMBL/GenBank/DDBJ whole genome shotgun (WGS) entry which is preliminary data.</text>
</comment>
<name>A0ABS3FNR2_9CYAN</name>
<evidence type="ECO:0000313" key="1">
    <source>
        <dbReference type="EMBL" id="MBO0348725.1"/>
    </source>
</evidence>
<accession>A0ABS3FNR2</accession>
<dbReference type="Proteomes" id="UP000664844">
    <property type="component" value="Unassembled WGS sequence"/>
</dbReference>
<reference evidence="1 2" key="1">
    <citation type="submission" date="2021-03" db="EMBL/GenBank/DDBJ databases">
        <title>Metabolic Capacity of the Antarctic Cyanobacterium Phormidium pseudopriestleyi that Sustains Oxygenic Photosynthesis in the Presence of Hydrogen Sulfide.</title>
        <authorList>
            <person name="Lumian J.E."/>
            <person name="Jungblut A.D."/>
            <person name="Dillon M.L."/>
            <person name="Hawes I."/>
            <person name="Doran P.T."/>
            <person name="Mackey T.J."/>
            <person name="Dick G.J."/>
            <person name="Grettenberger C.L."/>
            <person name="Sumner D.Y."/>
        </authorList>
    </citation>
    <scope>NUCLEOTIDE SEQUENCE [LARGE SCALE GENOMIC DNA]</scope>
    <source>
        <strain evidence="1 2">FRX01</strain>
    </source>
</reference>
<evidence type="ECO:0000313" key="2">
    <source>
        <dbReference type="Proteomes" id="UP000664844"/>
    </source>
</evidence>
<keyword evidence="2" id="KW-1185">Reference proteome</keyword>
<dbReference type="EMBL" id="JAFLQW010000175">
    <property type="protein sequence ID" value="MBO0348725.1"/>
    <property type="molecule type" value="Genomic_DNA"/>
</dbReference>
<organism evidence="1 2">
    <name type="scientific">Phormidium pseudopriestleyi FRX01</name>
    <dbReference type="NCBI Taxonomy" id="1759528"/>
    <lineage>
        <taxon>Bacteria</taxon>
        <taxon>Bacillati</taxon>
        <taxon>Cyanobacteriota</taxon>
        <taxon>Cyanophyceae</taxon>
        <taxon>Oscillatoriophycideae</taxon>
        <taxon>Oscillatoriales</taxon>
        <taxon>Oscillatoriaceae</taxon>
        <taxon>Phormidium</taxon>
    </lineage>
</organism>
<sequence length="108" mass="11916">MMQPIRIVTTAFLAIATMAVPGRSQQAPPPSVSREEIVQACVQDRVEVLPPLFSDVPPNHWAFLSVQKISYCGPFRSATPPNLIERLIREDGLLPNPMTLPESPEPTL</sequence>
<proteinExistence type="predicted"/>
<gene>
    <name evidence="1" type="ORF">J0895_06345</name>
</gene>
<protein>
    <submittedName>
        <fullName evidence="1">S-layer protein</fullName>
    </submittedName>
</protein>